<keyword evidence="1 4" id="KW-0732">Signal</keyword>
<dbReference type="GO" id="GO:0004857">
    <property type="term" value="F:enzyme inhibitor activity"/>
    <property type="evidence" value="ECO:0007669"/>
    <property type="project" value="InterPro"/>
</dbReference>
<evidence type="ECO:0000256" key="4">
    <source>
        <dbReference type="SAM" id="SignalP"/>
    </source>
</evidence>
<dbReference type="Gramene" id="TraesSYM7B03G03993940.1">
    <property type="protein sequence ID" value="TraesSYM7B03G03993940.1.CDS1"/>
    <property type="gene ID" value="TraesSYM7B03G03993940"/>
</dbReference>
<dbReference type="Gene3D" id="1.20.140.40">
    <property type="entry name" value="Invertase/pectin methylesterase inhibitor family protein"/>
    <property type="match status" value="1"/>
</dbReference>
<dbReference type="Gramene" id="TraesJUL5B03G03043840.1">
    <property type="protein sequence ID" value="TraesJUL5B03G03043840.1.CDS1"/>
    <property type="gene ID" value="TraesJUL5B03G03043840"/>
</dbReference>
<evidence type="ECO:0000256" key="2">
    <source>
        <dbReference type="ARBA" id="ARBA00023157"/>
    </source>
</evidence>
<dbReference type="InterPro" id="IPR034088">
    <property type="entry name" value="Pla_a_1-like"/>
</dbReference>
<feature type="signal peptide" evidence="4">
    <location>
        <begin position="1"/>
        <end position="29"/>
    </location>
</feature>
<dbReference type="KEGG" id="taes:123117857"/>
<sequence length="182" mass="19744">MRSVWMDKLLLALAVTGALFMSNGVGVAATPQTTCKAAANIDKRVNYDFCVSQLLDHHESSEADTWGLAKIAALMGANNAAHAKADIDALLAKPGTGDQMKRLLGQCKGLYDRTFMTFVYAHEELKKRRYASGKEKAAETVALVHQCDEAFVEARVRSPLTKQSADSVQLAIICTAITNLIK</sequence>
<dbReference type="Gramene" id="TraesROB_scaffold_003718_01G000300.1">
    <property type="protein sequence ID" value="TraesROB_scaffold_003718_01G000300.1"/>
    <property type="gene ID" value="TraesROB_scaffold_003718_01G000300"/>
</dbReference>
<dbReference type="OrthoDB" id="686060at2759"/>
<name>A0A3B6LYU2_WHEAT</name>
<dbReference type="Gramene" id="TraesWEE_scaffold_010403_01G000200.1">
    <property type="protein sequence ID" value="TraesWEE_scaffold_010403_01G000200.1"/>
    <property type="gene ID" value="TraesWEE_scaffold_010403_01G000200"/>
</dbReference>
<dbReference type="GeneID" id="123117857"/>
<protein>
    <recommendedName>
        <fullName evidence="5">Pectinesterase inhibitor domain-containing protein</fullName>
    </recommendedName>
</protein>
<dbReference type="Gramene" id="TraesRN5B0101319000.1">
    <property type="protein sequence ID" value="TraesRN5B0101319000.1"/>
    <property type="gene ID" value="TraesRN5B0101319000"/>
</dbReference>
<dbReference type="Gramene" id="TraesCS5B02G556900.1">
    <property type="protein sequence ID" value="TraesCS5B02G556900.1.cds1"/>
    <property type="gene ID" value="TraesCS5B02G556900"/>
</dbReference>
<dbReference type="Gramene" id="TraesARI7B03G04341470.1">
    <property type="protein sequence ID" value="TraesARI7B03G04341470.1.CDS1"/>
    <property type="gene ID" value="TraesARI7B03G04341470"/>
</dbReference>
<dbReference type="Proteomes" id="UP000019116">
    <property type="component" value="Chromosome 5B"/>
</dbReference>
<dbReference type="PANTHER" id="PTHR35357">
    <property type="entry name" value="OS02G0537100 PROTEIN"/>
    <property type="match status" value="1"/>
</dbReference>
<gene>
    <name evidence="6" type="primary">LOC123117857</name>
</gene>
<proteinExistence type="inferred from homology"/>
<evidence type="ECO:0000256" key="1">
    <source>
        <dbReference type="ARBA" id="ARBA00022729"/>
    </source>
</evidence>
<keyword evidence="2" id="KW-1015">Disulfide bond</keyword>
<dbReference type="Gramene" id="TraesCAD_scaffold_004582_01G000700.1">
    <property type="protein sequence ID" value="TraesCAD_scaffold_004582_01G000700.1"/>
    <property type="gene ID" value="TraesCAD_scaffold_004582_01G000700"/>
</dbReference>
<reference evidence="6" key="1">
    <citation type="submission" date="2018-08" db="EMBL/GenBank/DDBJ databases">
        <authorList>
            <person name="Rossello M."/>
        </authorList>
    </citation>
    <scope>NUCLEOTIDE SEQUENCE [LARGE SCALE GENOMIC DNA]</scope>
    <source>
        <strain evidence="6">cv. Chinese Spring</strain>
    </source>
</reference>
<evidence type="ECO:0000256" key="3">
    <source>
        <dbReference type="ARBA" id="ARBA00038471"/>
    </source>
</evidence>
<dbReference type="CDD" id="cd15795">
    <property type="entry name" value="PMEI-Pla_a_1_like"/>
    <property type="match status" value="1"/>
</dbReference>
<feature type="domain" description="Pectinesterase inhibitor" evidence="5">
    <location>
        <begin position="31"/>
        <end position="177"/>
    </location>
</feature>
<dbReference type="AlphaFoldDB" id="A0A3B6LYU2"/>
<dbReference type="InterPro" id="IPR006501">
    <property type="entry name" value="Pectinesterase_inhib_dom"/>
</dbReference>
<dbReference type="Gramene" id="TraesKAR5B01G0468600.1">
    <property type="protein sequence ID" value="cds.TraesKAR5B01G0468600.1"/>
    <property type="gene ID" value="TraesKAR5B01G0468600"/>
</dbReference>
<dbReference type="NCBIfam" id="TIGR01614">
    <property type="entry name" value="PME_inhib"/>
    <property type="match status" value="1"/>
</dbReference>
<dbReference type="Gramene" id="TraesLDM5B03G03024230.1">
    <property type="protein sequence ID" value="TraesLDM5B03G03024230.1.CDS1"/>
    <property type="gene ID" value="TraesLDM5B03G03024230"/>
</dbReference>
<organism evidence="6">
    <name type="scientific">Triticum aestivum</name>
    <name type="common">Wheat</name>
    <dbReference type="NCBI Taxonomy" id="4565"/>
    <lineage>
        <taxon>Eukaryota</taxon>
        <taxon>Viridiplantae</taxon>
        <taxon>Streptophyta</taxon>
        <taxon>Embryophyta</taxon>
        <taxon>Tracheophyta</taxon>
        <taxon>Spermatophyta</taxon>
        <taxon>Magnoliopsida</taxon>
        <taxon>Liliopsida</taxon>
        <taxon>Poales</taxon>
        <taxon>Poaceae</taxon>
        <taxon>BOP clade</taxon>
        <taxon>Pooideae</taxon>
        <taxon>Triticodae</taxon>
        <taxon>Triticeae</taxon>
        <taxon>Triticinae</taxon>
        <taxon>Triticum</taxon>
    </lineage>
</organism>
<feature type="chain" id="PRO_5043177653" description="Pectinesterase inhibitor domain-containing protein" evidence="4">
    <location>
        <begin position="30"/>
        <end position="182"/>
    </location>
</feature>
<dbReference type="Gramene" id="TraesCS5B03G1349300.1">
    <property type="protein sequence ID" value="TraesCS5B03G1349300.1.CDS1"/>
    <property type="gene ID" value="TraesCS5B03G1349300"/>
</dbReference>
<dbReference type="EnsemblPlants" id="TraesCS5B02G556900.1">
    <property type="protein sequence ID" value="TraesCS5B02G556900.1.cds1"/>
    <property type="gene ID" value="TraesCS5B02G556900"/>
</dbReference>
<dbReference type="Gramene" id="TraesCLE_scaffold_002269_01G000500.1">
    <property type="protein sequence ID" value="TraesCLE_scaffold_002269_01G000500.1"/>
    <property type="gene ID" value="TraesCLE_scaffold_002269_01G000500"/>
</dbReference>
<dbReference type="RefSeq" id="XP_044394460.1">
    <property type="nucleotide sequence ID" value="XM_044538525.1"/>
</dbReference>
<dbReference type="SMR" id="A0A3B6LYU2"/>
<evidence type="ECO:0000313" key="6">
    <source>
        <dbReference type="EnsemblPlants" id="TraesCS5B02G556900.1.cds1"/>
    </source>
</evidence>
<dbReference type="Gramene" id="TraesPARA_EIv1.0_1761230.1">
    <property type="protein sequence ID" value="TraesPARA_EIv1.0_1761230.1.CDS1"/>
    <property type="gene ID" value="TraesPARA_EIv1.0_1761230"/>
</dbReference>
<comment type="similarity">
    <text evidence="3">Belongs to the PMEI family.</text>
</comment>
<evidence type="ECO:0000313" key="7">
    <source>
        <dbReference type="Proteomes" id="UP000019116"/>
    </source>
</evidence>
<dbReference type="Pfam" id="PF04043">
    <property type="entry name" value="PMEI"/>
    <property type="match status" value="1"/>
</dbReference>
<dbReference type="Gramene" id="TraesNOR5B03G03049120.1">
    <property type="protein sequence ID" value="TraesNOR5B03G03049120.1.CDS1"/>
    <property type="gene ID" value="TraesNOR5B03G03049120"/>
</dbReference>
<evidence type="ECO:0000259" key="5">
    <source>
        <dbReference type="Pfam" id="PF04043"/>
    </source>
</evidence>
<keyword evidence="7" id="KW-1185">Reference proteome</keyword>
<accession>A0A3B6LYU2</accession>
<dbReference type="InterPro" id="IPR035513">
    <property type="entry name" value="Invertase/methylesterase_inhib"/>
</dbReference>
<dbReference type="SUPFAM" id="SSF101148">
    <property type="entry name" value="Plant invertase/pectin methylesterase inhibitor"/>
    <property type="match status" value="1"/>
</dbReference>
<reference evidence="6" key="2">
    <citation type="submission" date="2018-10" db="UniProtKB">
        <authorList>
            <consortium name="EnsemblPlants"/>
        </authorList>
    </citation>
    <scope>IDENTIFICATION</scope>
</reference>
<dbReference type="PANTHER" id="PTHR35357:SF11">
    <property type="entry name" value="PECTINESTERASE INHIBITOR DOMAIN-CONTAINING PROTEIN"/>
    <property type="match status" value="1"/>
</dbReference>